<name>A0ABV6JZB7_9PROT</name>
<proteinExistence type="predicted"/>
<keyword evidence="1" id="KW-1133">Transmembrane helix</keyword>
<organism evidence="2 3">
    <name type="scientific">Roseomonas elaeocarpi</name>
    <dbReference type="NCBI Taxonomy" id="907779"/>
    <lineage>
        <taxon>Bacteria</taxon>
        <taxon>Pseudomonadati</taxon>
        <taxon>Pseudomonadota</taxon>
        <taxon>Alphaproteobacteria</taxon>
        <taxon>Acetobacterales</taxon>
        <taxon>Roseomonadaceae</taxon>
        <taxon>Roseomonas</taxon>
    </lineage>
</organism>
<comment type="caution">
    <text evidence="2">The sequence shown here is derived from an EMBL/GenBank/DDBJ whole genome shotgun (WGS) entry which is preliminary data.</text>
</comment>
<sequence>MNWPTVALILGLTLAILCVGAMRMIARLWRGLDARMAAAVARHDEHHEEARRSIRRGARLSDHRFRL</sequence>
<dbReference type="EMBL" id="JBHLUN010000037">
    <property type="protein sequence ID" value="MFC0411068.1"/>
    <property type="molecule type" value="Genomic_DNA"/>
</dbReference>
<protein>
    <submittedName>
        <fullName evidence="2">Uncharacterized protein</fullName>
    </submittedName>
</protein>
<accession>A0ABV6JZB7</accession>
<dbReference type="Proteomes" id="UP001589865">
    <property type="component" value="Unassembled WGS sequence"/>
</dbReference>
<feature type="transmembrane region" description="Helical" evidence="1">
    <location>
        <begin position="6"/>
        <end position="26"/>
    </location>
</feature>
<dbReference type="RefSeq" id="WP_377046819.1">
    <property type="nucleotide sequence ID" value="NZ_JBHLUN010000037.1"/>
</dbReference>
<evidence type="ECO:0000256" key="1">
    <source>
        <dbReference type="SAM" id="Phobius"/>
    </source>
</evidence>
<reference evidence="2 3" key="1">
    <citation type="submission" date="2024-09" db="EMBL/GenBank/DDBJ databases">
        <authorList>
            <person name="Sun Q."/>
            <person name="Mori K."/>
        </authorList>
    </citation>
    <scope>NUCLEOTIDE SEQUENCE [LARGE SCALE GENOMIC DNA]</scope>
    <source>
        <strain evidence="2 3">TBRC 5777</strain>
    </source>
</reference>
<keyword evidence="3" id="KW-1185">Reference proteome</keyword>
<keyword evidence="1" id="KW-0812">Transmembrane</keyword>
<keyword evidence="1" id="KW-0472">Membrane</keyword>
<gene>
    <name evidence="2" type="ORF">ACFFGY_22710</name>
</gene>
<evidence type="ECO:0000313" key="2">
    <source>
        <dbReference type="EMBL" id="MFC0411068.1"/>
    </source>
</evidence>
<evidence type="ECO:0000313" key="3">
    <source>
        <dbReference type="Proteomes" id="UP001589865"/>
    </source>
</evidence>